<name>A0A7W5AN95_9ACTN</name>
<comment type="caution">
    <text evidence="1">The sequence shown here is derived from an EMBL/GenBank/DDBJ whole genome shotgun (WGS) entry which is preliminary data.</text>
</comment>
<accession>A0A7W5AN95</accession>
<keyword evidence="2" id="KW-1185">Reference proteome</keyword>
<dbReference type="AlphaFoldDB" id="A0A7W5AN95"/>
<protein>
    <submittedName>
        <fullName evidence="1">Uncharacterized protein</fullName>
    </submittedName>
</protein>
<dbReference type="RefSeq" id="WP_183225472.1">
    <property type="nucleotide sequence ID" value="NZ_BMPW01000021.1"/>
</dbReference>
<proteinExistence type="predicted"/>
<evidence type="ECO:0000313" key="1">
    <source>
        <dbReference type="EMBL" id="MBB3099423.1"/>
    </source>
</evidence>
<dbReference type="EMBL" id="JACHXF010000018">
    <property type="protein sequence ID" value="MBB3099423.1"/>
    <property type="molecule type" value="Genomic_DNA"/>
</dbReference>
<dbReference type="Proteomes" id="UP000590749">
    <property type="component" value="Unassembled WGS sequence"/>
</dbReference>
<sequence length="70" mass="7996">MTRYRVPFTSALWTWIEVEAEDEYEAVEKACDMTPPKVCAQCMGWGQGYSVDQDDWEADEDVKVEKVASA</sequence>
<organism evidence="1 2">
    <name type="scientific">Actinoplanes campanulatus</name>
    <dbReference type="NCBI Taxonomy" id="113559"/>
    <lineage>
        <taxon>Bacteria</taxon>
        <taxon>Bacillati</taxon>
        <taxon>Actinomycetota</taxon>
        <taxon>Actinomycetes</taxon>
        <taxon>Micromonosporales</taxon>
        <taxon>Micromonosporaceae</taxon>
        <taxon>Actinoplanes</taxon>
    </lineage>
</organism>
<gene>
    <name evidence="1" type="ORF">FHR83_007129</name>
</gene>
<evidence type="ECO:0000313" key="2">
    <source>
        <dbReference type="Proteomes" id="UP000590749"/>
    </source>
</evidence>
<reference evidence="1 2" key="1">
    <citation type="submission" date="2020-08" db="EMBL/GenBank/DDBJ databases">
        <title>Genomic Encyclopedia of Type Strains, Phase III (KMG-III): the genomes of soil and plant-associated and newly described type strains.</title>
        <authorList>
            <person name="Whitman W."/>
        </authorList>
    </citation>
    <scope>NUCLEOTIDE SEQUENCE [LARGE SCALE GENOMIC DNA]</scope>
    <source>
        <strain evidence="1 2">CECT 3287</strain>
    </source>
</reference>